<reference evidence="3" key="1">
    <citation type="submission" date="2020-09" db="EMBL/GenBank/DDBJ databases">
        <title>Sphingomonas sp., a new species isolated from pork steak.</title>
        <authorList>
            <person name="Heidler von Heilborn D."/>
        </authorList>
    </citation>
    <scope>NUCLEOTIDE SEQUENCE [LARGE SCALE GENOMIC DNA]</scope>
</reference>
<feature type="chain" id="PRO_5037606437" description="Lipoprotein" evidence="1">
    <location>
        <begin position="25"/>
        <end position="186"/>
    </location>
</feature>
<evidence type="ECO:0000313" key="3">
    <source>
        <dbReference type="Proteomes" id="UP000595894"/>
    </source>
</evidence>
<dbReference type="AlphaFoldDB" id="A0A974NWM7"/>
<dbReference type="EMBL" id="CP061035">
    <property type="protein sequence ID" value="QQV78389.1"/>
    <property type="molecule type" value="Genomic_DNA"/>
</dbReference>
<dbReference type="KEGG" id="sari:H5J25_06975"/>
<keyword evidence="3" id="KW-1185">Reference proteome</keyword>
<evidence type="ECO:0000256" key="1">
    <source>
        <dbReference type="SAM" id="SignalP"/>
    </source>
</evidence>
<organism evidence="2 3">
    <name type="scientific">Sphingomonas aliaeris</name>
    <dbReference type="NCBI Taxonomy" id="2759526"/>
    <lineage>
        <taxon>Bacteria</taxon>
        <taxon>Pseudomonadati</taxon>
        <taxon>Pseudomonadota</taxon>
        <taxon>Alphaproteobacteria</taxon>
        <taxon>Sphingomonadales</taxon>
        <taxon>Sphingomonadaceae</taxon>
        <taxon>Sphingomonas</taxon>
    </lineage>
</organism>
<name>A0A974NWM7_9SPHN</name>
<keyword evidence="1" id="KW-0732">Signal</keyword>
<sequence length="186" mass="19748">MRMRFTLASASTVPFMTVSLAVLAGLSGCVSAPKPARPVQPPAPPPAVSLPQPKPLADDWRDWPYTPGDWVYRQDARGSIALFGVPGADAQFTIRCDRQAGAIYLSRAGAANAPLQVRTSTLLRSLAAQPTGGTSSYVAAVVTPRDTVLDAIAFSRGRFVVQQAGATTLVLPSWAEIGRVVEDCRR</sequence>
<evidence type="ECO:0000313" key="2">
    <source>
        <dbReference type="EMBL" id="QQV78389.1"/>
    </source>
</evidence>
<accession>A0A974NWM7</accession>
<proteinExistence type="predicted"/>
<protein>
    <recommendedName>
        <fullName evidence="4">Lipoprotein</fullName>
    </recommendedName>
</protein>
<dbReference type="PROSITE" id="PS51257">
    <property type="entry name" value="PROKAR_LIPOPROTEIN"/>
    <property type="match status" value="1"/>
</dbReference>
<gene>
    <name evidence="2" type="ORF">H5J25_06975</name>
</gene>
<evidence type="ECO:0008006" key="4">
    <source>
        <dbReference type="Google" id="ProtNLM"/>
    </source>
</evidence>
<dbReference type="Proteomes" id="UP000595894">
    <property type="component" value="Chromosome"/>
</dbReference>
<feature type="signal peptide" evidence="1">
    <location>
        <begin position="1"/>
        <end position="24"/>
    </location>
</feature>